<dbReference type="EMBL" id="KB469309">
    <property type="protein sequence ID" value="EPQ51718.1"/>
    <property type="molecule type" value="Genomic_DNA"/>
</dbReference>
<feature type="compositionally biased region" description="Polar residues" evidence="1">
    <location>
        <begin position="31"/>
        <end position="43"/>
    </location>
</feature>
<feature type="compositionally biased region" description="Polar residues" evidence="1">
    <location>
        <begin position="184"/>
        <end position="202"/>
    </location>
</feature>
<dbReference type="OMA" id="YHYRSTS"/>
<sequence length="286" mass="31955">MTEYDYSPEAYQRAMATHNRVSNWVVSQTYSRPQYNNPFQLTRSEAAERAASPQYTSTPSDFPGSPGLYAMELERRRGRDRSVSMSAAGHNHHRRSASTNTPGYPPTSQRATAGYRPPPTRSQTYSLSQTLRPQSSSQSTSRTTSPHRSNSLSQSHSSSRTRSPAKPPSGTYYAPQPAYPYQPHSQPVVYTSPQTGRYPQQSGTAYYIKGGQVQPYLYGGNNKVVQVPPGQQAYVYPGGDVRIVPSKHATPNTLKKKTGQPFLKRLFTGWSTGSMNSRDRRRRMSY</sequence>
<gene>
    <name evidence="2" type="ORF">GLOTRDRAFT_122953</name>
</gene>
<feature type="compositionally biased region" description="Basic and acidic residues" evidence="1">
    <location>
        <begin position="72"/>
        <end position="82"/>
    </location>
</feature>
<keyword evidence="3" id="KW-1185">Reference proteome</keyword>
<dbReference type="OrthoDB" id="2976199at2759"/>
<dbReference type="HOGENOM" id="CLU_963331_0_0_1"/>
<accession>S7PW22</accession>
<feature type="compositionally biased region" description="Low complexity" evidence="1">
    <location>
        <begin position="126"/>
        <end position="162"/>
    </location>
</feature>
<organism evidence="2 3">
    <name type="scientific">Gloeophyllum trabeum (strain ATCC 11539 / FP-39264 / Madison 617)</name>
    <name type="common">Brown rot fungus</name>
    <dbReference type="NCBI Taxonomy" id="670483"/>
    <lineage>
        <taxon>Eukaryota</taxon>
        <taxon>Fungi</taxon>
        <taxon>Dikarya</taxon>
        <taxon>Basidiomycota</taxon>
        <taxon>Agaricomycotina</taxon>
        <taxon>Agaricomycetes</taxon>
        <taxon>Gloeophyllales</taxon>
        <taxon>Gloeophyllaceae</taxon>
        <taxon>Gloeophyllum</taxon>
    </lineage>
</organism>
<feature type="compositionally biased region" description="Low complexity" evidence="1">
    <location>
        <begin position="172"/>
        <end position="183"/>
    </location>
</feature>
<dbReference type="AlphaFoldDB" id="S7PW22"/>
<reference evidence="2 3" key="1">
    <citation type="journal article" date="2012" name="Science">
        <title>The Paleozoic origin of enzymatic lignin decomposition reconstructed from 31 fungal genomes.</title>
        <authorList>
            <person name="Floudas D."/>
            <person name="Binder M."/>
            <person name="Riley R."/>
            <person name="Barry K."/>
            <person name="Blanchette R.A."/>
            <person name="Henrissat B."/>
            <person name="Martinez A.T."/>
            <person name="Otillar R."/>
            <person name="Spatafora J.W."/>
            <person name="Yadav J.S."/>
            <person name="Aerts A."/>
            <person name="Benoit I."/>
            <person name="Boyd A."/>
            <person name="Carlson A."/>
            <person name="Copeland A."/>
            <person name="Coutinho P.M."/>
            <person name="de Vries R.P."/>
            <person name="Ferreira P."/>
            <person name="Findley K."/>
            <person name="Foster B."/>
            <person name="Gaskell J."/>
            <person name="Glotzer D."/>
            <person name="Gorecki P."/>
            <person name="Heitman J."/>
            <person name="Hesse C."/>
            <person name="Hori C."/>
            <person name="Igarashi K."/>
            <person name="Jurgens J.A."/>
            <person name="Kallen N."/>
            <person name="Kersten P."/>
            <person name="Kohler A."/>
            <person name="Kuees U."/>
            <person name="Kumar T.K.A."/>
            <person name="Kuo A."/>
            <person name="LaButti K."/>
            <person name="Larrondo L.F."/>
            <person name="Lindquist E."/>
            <person name="Ling A."/>
            <person name="Lombard V."/>
            <person name="Lucas S."/>
            <person name="Lundell T."/>
            <person name="Martin R."/>
            <person name="McLaughlin D.J."/>
            <person name="Morgenstern I."/>
            <person name="Morin E."/>
            <person name="Murat C."/>
            <person name="Nagy L.G."/>
            <person name="Nolan M."/>
            <person name="Ohm R.A."/>
            <person name="Patyshakuliyeva A."/>
            <person name="Rokas A."/>
            <person name="Ruiz-Duenas F.J."/>
            <person name="Sabat G."/>
            <person name="Salamov A."/>
            <person name="Samejima M."/>
            <person name="Schmutz J."/>
            <person name="Slot J.C."/>
            <person name="St John F."/>
            <person name="Stenlid J."/>
            <person name="Sun H."/>
            <person name="Sun S."/>
            <person name="Syed K."/>
            <person name="Tsang A."/>
            <person name="Wiebenga A."/>
            <person name="Young D."/>
            <person name="Pisabarro A."/>
            <person name="Eastwood D.C."/>
            <person name="Martin F."/>
            <person name="Cullen D."/>
            <person name="Grigoriev I.V."/>
            <person name="Hibbett D.S."/>
        </authorList>
    </citation>
    <scope>NUCLEOTIDE SEQUENCE [LARGE SCALE GENOMIC DNA]</scope>
    <source>
        <strain evidence="2 3">ATCC 11539</strain>
    </source>
</reference>
<dbReference type="KEGG" id="gtr:GLOTRDRAFT_122953"/>
<feature type="compositionally biased region" description="Polar residues" evidence="1">
    <location>
        <begin position="97"/>
        <end position="111"/>
    </location>
</feature>
<feature type="region of interest" description="Disordered" evidence="1">
    <location>
        <begin position="31"/>
        <end position="202"/>
    </location>
</feature>
<proteinExistence type="predicted"/>
<evidence type="ECO:0000313" key="3">
    <source>
        <dbReference type="Proteomes" id="UP000030669"/>
    </source>
</evidence>
<evidence type="ECO:0000256" key="1">
    <source>
        <dbReference type="SAM" id="MobiDB-lite"/>
    </source>
</evidence>
<protein>
    <submittedName>
        <fullName evidence="2">Uncharacterized protein</fullName>
    </submittedName>
</protein>
<dbReference type="Proteomes" id="UP000030669">
    <property type="component" value="Unassembled WGS sequence"/>
</dbReference>
<dbReference type="RefSeq" id="XP_007869628.1">
    <property type="nucleotide sequence ID" value="XM_007871437.1"/>
</dbReference>
<dbReference type="GeneID" id="19300896"/>
<evidence type="ECO:0000313" key="2">
    <source>
        <dbReference type="EMBL" id="EPQ51718.1"/>
    </source>
</evidence>
<name>S7PW22_GLOTA</name>